<evidence type="ECO:0000256" key="8">
    <source>
        <dbReference type="ARBA" id="ARBA00031036"/>
    </source>
</evidence>
<evidence type="ECO:0000256" key="3">
    <source>
        <dbReference type="ARBA" id="ARBA00011233"/>
    </source>
</evidence>
<protein>
    <recommendedName>
        <fullName evidence="5 9">Purine nucleoside phosphorylase</fullName>
        <ecNumber evidence="4 9">2.4.2.1</ecNumber>
    </recommendedName>
    <alternativeName>
        <fullName evidence="8 9">Inosine-guanosine phosphorylase</fullName>
    </alternativeName>
</protein>
<dbReference type="PANTHER" id="PTHR11904">
    <property type="entry name" value="METHYLTHIOADENOSINE/PURINE NUCLEOSIDE PHOSPHORYLASE"/>
    <property type="match status" value="1"/>
</dbReference>
<comment type="function">
    <text evidence="9">The purine nucleoside phosphorylases catalyze the phosphorolytic breakdown of the N-glycosidic bond in the beta-(deoxy)ribonucleoside molecules, with the formation of the corresponding free purine bases and pentose-1-phosphate.</text>
</comment>
<dbReference type="AlphaFoldDB" id="A0A934TKB8"/>
<gene>
    <name evidence="12" type="ORF">CCR87_07515</name>
</gene>
<proteinExistence type="inferred from homology"/>
<evidence type="ECO:0000256" key="4">
    <source>
        <dbReference type="ARBA" id="ARBA00011886"/>
    </source>
</evidence>
<dbReference type="InterPro" id="IPR035994">
    <property type="entry name" value="Nucleoside_phosphorylase_sf"/>
</dbReference>
<feature type="binding site" evidence="10">
    <location>
        <position position="206"/>
    </location>
    <ligand>
        <name>phosphate</name>
        <dbReference type="ChEBI" id="CHEBI:43474"/>
    </ligand>
</feature>
<feature type="binding site" evidence="10">
    <location>
        <position position="58"/>
    </location>
    <ligand>
        <name>phosphate</name>
        <dbReference type="ChEBI" id="CHEBI:43474"/>
    </ligand>
</feature>
<organism evidence="12 13">
    <name type="scientific">Rhodobaculum claviforme</name>
    <dbReference type="NCBI Taxonomy" id="1549854"/>
    <lineage>
        <taxon>Bacteria</taxon>
        <taxon>Pseudomonadati</taxon>
        <taxon>Pseudomonadota</taxon>
        <taxon>Alphaproteobacteria</taxon>
        <taxon>Rhodobacterales</taxon>
        <taxon>Paracoccaceae</taxon>
        <taxon>Rhodobaculum</taxon>
    </lineage>
</organism>
<evidence type="ECO:0000256" key="10">
    <source>
        <dbReference type="PIRSR" id="PIRSR000477-2"/>
    </source>
</evidence>
<keyword evidence="6 9" id="KW-0328">Glycosyltransferase</keyword>
<keyword evidence="13" id="KW-1185">Reference proteome</keyword>
<evidence type="ECO:0000256" key="5">
    <source>
        <dbReference type="ARBA" id="ARBA00013834"/>
    </source>
</evidence>
<dbReference type="Gene3D" id="3.40.50.1580">
    <property type="entry name" value="Nucleoside phosphorylase domain"/>
    <property type="match status" value="1"/>
</dbReference>
<dbReference type="CDD" id="cd09009">
    <property type="entry name" value="PNP-EcPNPII_like"/>
    <property type="match status" value="1"/>
</dbReference>
<reference evidence="12" key="2">
    <citation type="journal article" date="2020" name="Microorganisms">
        <title>Osmotic Adaptation and Compatible Solute Biosynthesis of Phototrophic Bacteria as Revealed from Genome Analyses.</title>
        <authorList>
            <person name="Imhoff J.F."/>
            <person name="Rahn T."/>
            <person name="Kunzel S."/>
            <person name="Keller A."/>
            <person name="Neulinger S.C."/>
        </authorList>
    </citation>
    <scope>NUCLEOTIDE SEQUENCE</scope>
    <source>
        <strain evidence="12">LMG 28126</strain>
    </source>
</reference>
<dbReference type="GO" id="GO:0004731">
    <property type="term" value="F:purine-nucleoside phosphorylase activity"/>
    <property type="evidence" value="ECO:0007669"/>
    <property type="project" value="UniProtKB-EC"/>
</dbReference>
<evidence type="ECO:0000256" key="9">
    <source>
        <dbReference type="PIRNR" id="PIRNR000477"/>
    </source>
</evidence>
<feature type="domain" description="Nucleoside phosphorylase" evidence="11">
    <location>
        <begin position="21"/>
        <end position="263"/>
    </location>
</feature>
<dbReference type="NCBIfam" id="TIGR01697">
    <property type="entry name" value="PNPH-PUNA-XAPA"/>
    <property type="match status" value="1"/>
</dbReference>
<dbReference type="EC" id="2.4.2.1" evidence="4 9"/>
<keyword evidence="7 9" id="KW-0808">Transferase</keyword>
<dbReference type="InterPro" id="IPR011268">
    <property type="entry name" value="Purine_phosphorylase"/>
</dbReference>
<dbReference type="Proteomes" id="UP000706333">
    <property type="component" value="Unassembled WGS sequence"/>
</dbReference>
<evidence type="ECO:0000256" key="6">
    <source>
        <dbReference type="ARBA" id="ARBA00022676"/>
    </source>
</evidence>
<comment type="similarity">
    <text evidence="2 9">Belongs to the PNP/MTAP phosphorylase family.</text>
</comment>
<feature type="binding site" evidence="10">
    <location>
        <position position="27"/>
    </location>
    <ligand>
        <name>phosphate</name>
        <dbReference type="ChEBI" id="CHEBI:43474"/>
    </ligand>
</feature>
<feature type="binding site" evidence="10">
    <location>
        <begin position="78"/>
        <end position="80"/>
    </location>
    <ligand>
        <name>phosphate</name>
        <dbReference type="ChEBI" id="CHEBI:43474"/>
    </ligand>
</feature>
<dbReference type="GO" id="GO:0009116">
    <property type="term" value="P:nucleoside metabolic process"/>
    <property type="evidence" value="ECO:0007669"/>
    <property type="project" value="InterPro"/>
</dbReference>
<dbReference type="GO" id="GO:0005737">
    <property type="term" value="C:cytoplasm"/>
    <property type="evidence" value="ECO:0007669"/>
    <property type="project" value="TreeGrafter"/>
</dbReference>
<sequence length="272" mass="27352">MTPEAVADHIRARTGPAPIEVAIVLGSGLSGLCDAVTGAASLPYATLPGFPMPGVSGHAGQLVVGQLGGRRVAALAGRAHYYESGRPDAMRVALEVVRALGVGTVVLTNAAGALRADLRPGGVMLIADHIGLWAPNPLVGNPSDTGFVDMGAAYDPALRAALAAAAEAEGIALPQGVYAWCSGPSFETPAEIRALRHLGADAVGMSTVPEVILARHLGLRVAGLSIITNMAAGLSDVPLSHAQTQAVAPTGGALVQRILTRWLAGGAPATAP</sequence>
<accession>A0A934TKB8</accession>
<dbReference type="PIRSF" id="PIRSF000477">
    <property type="entry name" value="PurNPase"/>
    <property type="match status" value="1"/>
</dbReference>
<feature type="binding site" evidence="10">
    <location>
        <position position="229"/>
    </location>
    <ligand>
        <name>a purine D-ribonucleoside</name>
        <dbReference type="ChEBI" id="CHEBI:142355"/>
    </ligand>
</feature>
<evidence type="ECO:0000313" key="12">
    <source>
        <dbReference type="EMBL" id="MBK5927188.1"/>
    </source>
</evidence>
<dbReference type="SUPFAM" id="SSF53167">
    <property type="entry name" value="Purine and uridine phosphorylases"/>
    <property type="match status" value="1"/>
</dbReference>
<evidence type="ECO:0000256" key="2">
    <source>
        <dbReference type="ARBA" id="ARBA00006751"/>
    </source>
</evidence>
<evidence type="ECO:0000259" key="11">
    <source>
        <dbReference type="Pfam" id="PF01048"/>
    </source>
</evidence>
<evidence type="ECO:0000256" key="7">
    <source>
        <dbReference type="ARBA" id="ARBA00022679"/>
    </source>
</evidence>
<feature type="binding site" evidence="10">
    <location>
        <position position="187"/>
    </location>
    <ligand>
        <name>a purine D-ribonucleoside</name>
        <dbReference type="ChEBI" id="CHEBI:142355"/>
    </ligand>
</feature>
<name>A0A934TKB8_9RHOB</name>
<dbReference type="EMBL" id="NHSD01000216">
    <property type="protein sequence ID" value="MBK5927188.1"/>
    <property type="molecule type" value="Genomic_DNA"/>
</dbReference>
<dbReference type="InterPro" id="IPR011269">
    <property type="entry name" value="PUNP"/>
</dbReference>
<feature type="binding site" evidence="10">
    <location>
        <position position="110"/>
    </location>
    <ligand>
        <name>phosphate</name>
        <dbReference type="ChEBI" id="CHEBI:43474"/>
    </ligand>
</feature>
<dbReference type="NCBIfam" id="TIGR01698">
    <property type="entry name" value="PUNP"/>
    <property type="match status" value="1"/>
</dbReference>
<evidence type="ECO:0000313" key="13">
    <source>
        <dbReference type="Proteomes" id="UP000706333"/>
    </source>
</evidence>
<comment type="subunit">
    <text evidence="3">Homotrimer.</text>
</comment>
<dbReference type="InterPro" id="IPR000845">
    <property type="entry name" value="Nucleoside_phosphorylase_d"/>
</dbReference>
<evidence type="ECO:0000256" key="1">
    <source>
        <dbReference type="ARBA" id="ARBA00005058"/>
    </source>
</evidence>
<dbReference type="NCBIfam" id="NF006054">
    <property type="entry name" value="PRK08202.1"/>
    <property type="match status" value="1"/>
</dbReference>
<dbReference type="RefSeq" id="WP_201156952.1">
    <property type="nucleotide sequence ID" value="NZ_NHSD01000216.1"/>
</dbReference>
<dbReference type="Pfam" id="PF01048">
    <property type="entry name" value="PNP_UDP_1"/>
    <property type="match status" value="1"/>
</dbReference>
<comment type="caution">
    <text evidence="12">The sequence shown here is derived from an EMBL/GenBank/DDBJ whole genome shotgun (WGS) entry which is preliminary data.</text>
</comment>
<reference evidence="12" key="1">
    <citation type="submission" date="2017-05" db="EMBL/GenBank/DDBJ databases">
        <authorList>
            <person name="Imhoff J.F."/>
            <person name="Rahn T."/>
            <person name="Kuenzel S."/>
            <person name="Neulinger S.C."/>
        </authorList>
    </citation>
    <scope>NUCLEOTIDE SEQUENCE</scope>
    <source>
        <strain evidence="12">LMG 28126</strain>
    </source>
</reference>
<dbReference type="PANTHER" id="PTHR11904:SF9">
    <property type="entry name" value="PURINE NUCLEOSIDE PHOSPHORYLASE-RELATED"/>
    <property type="match status" value="1"/>
</dbReference>
<comment type="pathway">
    <text evidence="1 9">Purine metabolism; purine nucleoside salvage.</text>
</comment>